<name>A2DQ49_TRIV3</name>
<keyword evidence="1" id="KW-1133">Transmembrane helix</keyword>
<dbReference type="InParanoid" id="A2DQ49"/>
<gene>
    <name evidence="2" type="ORF">TVAG_494180</name>
</gene>
<dbReference type="VEuPathDB" id="TrichDB:TVAG_494180"/>
<dbReference type="RefSeq" id="XP_001329611.1">
    <property type="nucleotide sequence ID" value="XM_001329576.1"/>
</dbReference>
<keyword evidence="1" id="KW-0472">Membrane</keyword>
<evidence type="ECO:0000256" key="1">
    <source>
        <dbReference type="SAM" id="Phobius"/>
    </source>
</evidence>
<feature type="transmembrane region" description="Helical" evidence="1">
    <location>
        <begin position="368"/>
        <end position="390"/>
    </location>
</feature>
<dbReference type="Proteomes" id="UP000001542">
    <property type="component" value="Unassembled WGS sequence"/>
</dbReference>
<organism evidence="2 3">
    <name type="scientific">Trichomonas vaginalis (strain ATCC PRA-98 / G3)</name>
    <dbReference type="NCBI Taxonomy" id="412133"/>
    <lineage>
        <taxon>Eukaryota</taxon>
        <taxon>Metamonada</taxon>
        <taxon>Parabasalia</taxon>
        <taxon>Trichomonadida</taxon>
        <taxon>Trichomonadidae</taxon>
        <taxon>Trichomonas</taxon>
    </lineage>
</organism>
<evidence type="ECO:0000313" key="3">
    <source>
        <dbReference type="Proteomes" id="UP000001542"/>
    </source>
</evidence>
<dbReference type="SMR" id="A2DQ49"/>
<reference evidence="2" key="1">
    <citation type="submission" date="2006-10" db="EMBL/GenBank/DDBJ databases">
        <authorList>
            <person name="Amadeo P."/>
            <person name="Zhao Q."/>
            <person name="Wortman J."/>
            <person name="Fraser-Liggett C."/>
            <person name="Carlton J."/>
        </authorList>
    </citation>
    <scope>NUCLEOTIDE SEQUENCE</scope>
    <source>
        <strain evidence="2">G3</strain>
    </source>
</reference>
<proteinExistence type="predicted"/>
<accession>A2DQ49</accession>
<sequence length="412" mass="46698">MFFKYVSIVNAKAITCFACYTKFAYFENIYFKNITNNRNAYFVSTQYIEVKNIFSDNLFAILGNYSAQAISTNYTEIVPFSGYYEEAVLNYLKEETYIDTNKYQSEPIIVQDIKGEFKLDKVIFCNITSSNNGGSISICCFSSNICITNCEFDQCVTNTYTKKTCGGAIYIIGHKTFTSITNVIGENCFAGRGHFCDIYSNYPTSITKATIIKCTPYSHFSESTTNYIYYDNIFNSCNISNNCMGENMHFSDFSSKFTDCVIASNTLIQGISYIKSSSLSLTSCIVYKNSYDDDNESTVSTFEYDNLELHDCYLLIEQSFNFSDSNVTNCSINNETIDFVHNLAISKQIGCDTKLIHITISKFTTWKIIVIVLSVLVFIAIITISIAIYHQCKLKRLEKRNNLSTLLDGDFG</sequence>
<dbReference type="AlphaFoldDB" id="A2DQ49"/>
<reference evidence="2" key="2">
    <citation type="journal article" date="2007" name="Science">
        <title>Draft genome sequence of the sexually transmitted pathogen Trichomonas vaginalis.</title>
        <authorList>
            <person name="Carlton J.M."/>
            <person name="Hirt R.P."/>
            <person name="Silva J.C."/>
            <person name="Delcher A.L."/>
            <person name="Schatz M."/>
            <person name="Zhao Q."/>
            <person name="Wortman J.R."/>
            <person name="Bidwell S.L."/>
            <person name="Alsmark U.C.M."/>
            <person name="Besteiro S."/>
            <person name="Sicheritz-Ponten T."/>
            <person name="Noel C.J."/>
            <person name="Dacks J.B."/>
            <person name="Foster P.G."/>
            <person name="Simillion C."/>
            <person name="Van de Peer Y."/>
            <person name="Miranda-Saavedra D."/>
            <person name="Barton G.J."/>
            <person name="Westrop G.D."/>
            <person name="Mueller S."/>
            <person name="Dessi D."/>
            <person name="Fiori P.L."/>
            <person name="Ren Q."/>
            <person name="Paulsen I."/>
            <person name="Zhang H."/>
            <person name="Bastida-Corcuera F.D."/>
            <person name="Simoes-Barbosa A."/>
            <person name="Brown M.T."/>
            <person name="Hayes R.D."/>
            <person name="Mukherjee M."/>
            <person name="Okumura C.Y."/>
            <person name="Schneider R."/>
            <person name="Smith A.J."/>
            <person name="Vanacova S."/>
            <person name="Villalvazo M."/>
            <person name="Haas B.J."/>
            <person name="Pertea M."/>
            <person name="Feldblyum T.V."/>
            <person name="Utterback T.R."/>
            <person name="Shu C.L."/>
            <person name="Osoegawa K."/>
            <person name="de Jong P.J."/>
            <person name="Hrdy I."/>
            <person name="Horvathova L."/>
            <person name="Zubacova Z."/>
            <person name="Dolezal P."/>
            <person name="Malik S.B."/>
            <person name="Logsdon J.M. Jr."/>
            <person name="Henze K."/>
            <person name="Gupta A."/>
            <person name="Wang C.C."/>
            <person name="Dunne R.L."/>
            <person name="Upcroft J.A."/>
            <person name="Upcroft P."/>
            <person name="White O."/>
            <person name="Salzberg S.L."/>
            <person name="Tang P."/>
            <person name="Chiu C.-H."/>
            <person name="Lee Y.-S."/>
            <person name="Embley T.M."/>
            <person name="Coombs G.H."/>
            <person name="Mottram J.C."/>
            <person name="Tachezy J."/>
            <person name="Fraser-Liggett C.M."/>
            <person name="Johnson P.J."/>
        </authorList>
    </citation>
    <scope>NUCLEOTIDE SEQUENCE [LARGE SCALE GENOMIC DNA]</scope>
    <source>
        <strain evidence="2">G3</strain>
    </source>
</reference>
<dbReference type="VEuPathDB" id="TrichDB:TVAGG3_0385240"/>
<protein>
    <submittedName>
        <fullName evidence="2">Uncharacterized protein</fullName>
    </submittedName>
</protein>
<dbReference type="KEGG" id="tva:4775493"/>
<keyword evidence="1" id="KW-0812">Transmembrane</keyword>
<keyword evidence="3" id="KW-1185">Reference proteome</keyword>
<dbReference type="EMBL" id="DS113230">
    <property type="protein sequence ID" value="EAY17476.1"/>
    <property type="molecule type" value="Genomic_DNA"/>
</dbReference>
<evidence type="ECO:0000313" key="2">
    <source>
        <dbReference type="EMBL" id="EAY17476.1"/>
    </source>
</evidence>